<feature type="region of interest" description="Disordered" evidence="1">
    <location>
        <begin position="213"/>
        <end position="243"/>
    </location>
</feature>
<evidence type="ECO:0000313" key="3">
    <source>
        <dbReference type="Proteomes" id="UP000037397"/>
    </source>
</evidence>
<accession>A0A0L6CN36</accession>
<dbReference type="AlphaFoldDB" id="A0A0L6CN36"/>
<gene>
    <name evidence="2" type="ORF">VV01_21145</name>
</gene>
<sequence length="243" mass="26860">MNDVELERLASTLFGRELSPERIRPWAEQLVAPHLGDLRAAVRGSIPMFRASVLTSPDGQARAHRMPRDSEGRRELHGFDELRTIMDDVITQACAEPWEQTGRPTGLVVDKTPGGLTAYLTFDNFLDATAISPDGAGDDQAAPLAWREATTLAAQRDPRFQPSWLVAAVGLLNDAGAAITINAQPLVDDDVVTTGERDIRERGRLRPVRREPEAIRPRRAPDPYIPPPQPEPRRGLLGRLFGR</sequence>
<reference evidence="3" key="1">
    <citation type="submission" date="2015-03" db="EMBL/GenBank/DDBJ databases">
        <title>Luteipulveratus halotolerans sp. nov., a novel actinobacterium (Dermacoccaceae) from Sarawak, Malaysia.</title>
        <authorList>
            <person name="Juboi H."/>
            <person name="Basik A."/>
            <person name="Shamsul S.S."/>
            <person name="Arnold P."/>
            <person name="Schmitt E.K."/>
            <person name="Sanglier J.-J."/>
            <person name="Yeo T."/>
        </authorList>
    </citation>
    <scope>NUCLEOTIDE SEQUENCE [LARGE SCALE GENOMIC DNA]</scope>
    <source>
        <strain evidence="3">C296001</strain>
    </source>
</reference>
<evidence type="ECO:0000256" key="1">
    <source>
        <dbReference type="SAM" id="MobiDB-lite"/>
    </source>
</evidence>
<comment type="caution">
    <text evidence="2">The sequence shown here is derived from an EMBL/GenBank/DDBJ whole genome shotgun (WGS) entry which is preliminary data.</text>
</comment>
<dbReference type="EMBL" id="LAIR01000002">
    <property type="protein sequence ID" value="KNX39065.1"/>
    <property type="molecule type" value="Genomic_DNA"/>
</dbReference>
<protein>
    <submittedName>
        <fullName evidence="2">Uncharacterized protein</fullName>
    </submittedName>
</protein>
<name>A0A0L6CN36_9MICO</name>
<evidence type="ECO:0000313" key="2">
    <source>
        <dbReference type="EMBL" id="KNX39065.1"/>
    </source>
</evidence>
<keyword evidence="3" id="KW-1185">Reference proteome</keyword>
<dbReference type="RefSeq" id="WP_050671618.1">
    <property type="nucleotide sequence ID" value="NZ_LAIR01000002.1"/>
</dbReference>
<organism evidence="2 3">
    <name type="scientific">Luteipulveratus halotolerans</name>
    <dbReference type="NCBI Taxonomy" id="1631356"/>
    <lineage>
        <taxon>Bacteria</taxon>
        <taxon>Bacillati</taxon>
        <taxon>Actinomycetota</taxon>
        <taxon>Actinomycetes</taxon>
        <taxon>Micrococcales</taxon>
        <taxon>Dermacoccaceae</taxon>
        <taxon>Luteipulveratus</taxon>
    </lineage>
</organism>
<proteinExistence type="predicted"/>
<dbReference type="Proteomes" id="UP000037397">
    <property type="component" value="Unassembled WGS sequence"/>
</dbReference>